<dbReference type="InterPro" id="IPR036249">
    <property type="entry name" value="Thioredoxin-like_sf"/>
</dbReference>
<keyword evidence="3" id="KW-1185">Reference proteome</keyword>
<dbReference type="Proteomes" id="UP000239907">
    <property type="component" value="Unassembled WGS sequence"/>
</dbReference>
<dbReference type="InterPro" id="IPR013766">
    <property type="entry name" value="Thioredoxin_domain"/>
</dbReference>
<evidence type="ECO:0000259" key="1">
    <source>
        <dbReference type="PROSITE" id="PS51352"/>
    </source>
</evidence>
<dbReference type="Gene3D" id="3.40.30.10">
    <property type="entry name" value="Glutaredoxin"/>
    <property type="match status" value="1"/>
</dbReference>
<protein>
    <submittedName>
        <fullName evidence="2">Thioredoxin family protein</fullName>
    </submittedName>
</protein>
<evidence type="ECO:0000313" key="3">
    <source>
        <dbReference type="Proteomes" id="UP000239907"/>
    </source>
</evidence>
<dbReference type="GO" id="GO:0016491">
    <property type="term" value="F:oxidoreductase activity"/>
    <property type="evidence" value="ECO:0007669"/>
    <property type="project" value="InterPro"/>
</dbReference>
<proteinExistence type="predicted"/>
<reference evidence="2 3" key="1">
    <citation type="submission" date="2016-12" db="EMBL/GenBank/DDBJ databases">
        <title>Study of bacterial adaptation to deep sea.</title>
        <authorList>
            <person name="Song J."/>
            <person name="Yoshizawa S."/>
            <person name="Kogure K."/>
        </authorList>
    </citation>
    <scope>NUCLEOTIDE SEQUENCE [LARGE SCALE GENOMIC DNA]</scope>
    <source>
        <strain evidence="2 3">SAORIC-165</strain>
    </source>
</reference>
<evidence type="ECO:0000313" key="2">
    <source>
        <dbReference type="EMBL" id="PQJ27852.1"/>
    </source>
</evidence>
<dbReference type="OrthoDB" id="9809746at2"/>
<dbReference type="PROSITE" id="PS51352">
    <property type="entry name" value="THIOREDOXIN_2"/>
    <property type="match status" value="1"/>
</dbReference>
<dbReference type="InterPro" id="IPR000866">
    <property type="entry name" value="AhpC/TSA"/>
</dbReference>
<dbReference type="SUPFAM" id="SSF52833">
    <property type="entry name" value="Thioredoxin-like"/>
    <property type="match status" value="1"/>
</dbReference>
<dbReference type="AlphaFoldDB" id="A0A2S7U0K3"/>
<sequence>MAEVPSTFTMTAGEKAPEFTLPAGNGIEFSLSENLGKKGTLVMFVCNHCPFVVHLARQVGAMATEMQGWGVNTIAVSSNDVENYPQDGPAKMLEFANEFGWKFPYLYDESQEVAKSYHAACTPDFFLLDSDGCLFYAGQYDDSRPGNNELIDGRDLKLAIRQLIEAGTPILDTKPATGCNIKWKPGNQPDYFG</sequence>
<organism evidence="2 3">
    <name type="scientific">Rubritalea profundi</name>
    <dbReference type="NCBI Taxonomy" id="1658618"/>
    <lineage>
        <taxon>Bacteria</taxon>
        <taxon>Pseudomonadati</taxon>
        <taxon>Verrucomicrobiota</taxon>
        <taxon>Verrucomicrobiia</taxon>
        <taxon>Verrucomicrobiales</taxon>
        <taxon>Rubritaleaceae</taxon>
        <taxon>Rubritalea</taxon>
    </lineage>
</organism>
<dbReference type="InterPro" id="IPR047262">
    <property type="entry name" value="PRX-like1"/>
</dbReference>
<dbReference type="PANTHER" id="PTHR43640">
    <property type="entry name" value="OS07G0260300 PROTEIN"/>
    <property type="match status" value="1"/>
</dbReference>
<dbReference type="RefSeq" id="WP_105042345.1">
    <property type="nucleotide sequence ID" value="NZ_MQWA01000001.1"/>
</dbReference>
<name>A0A2S7U0K3_9BACT</name>
<dbReference type="GO" id="GO:0016209">
    <property type="term" value="F:antioxidant activity"/>
    <property type="evidence" value="ECO:0007669"/>
    <property type="project" value="InterPro"/>
</dbReference>
<dbReference type="CDD" id="cd02969">
    <property type="entry name" value="PRX_like1"/>
    <property type="match status" value="1"/>
</dbReference>
<comment type="caution">
    <text evidence="2">The sequence shown here is derived from an EMBL/GenBank/DDBJ whole genome shotgun (WGS) entry which is preliminary data.</text>
</comment>
<dbReference type="EMBL" id="MQWA01000001">
    <property type="protein sequence ID" value="PQJ27852.1"/>
    <property type="molecule type" value="Genomic_DNA"/>
</dbReference>
<gene>
    <name evidence="2" type="ORF">BSZ32_04620</name>
</gene>
<dbReference type="Pfam" id="PF00578">
    <property type="entry name" value="AhpC-TSA"/>
    <property type="match status" value="1"/>
</dbReference>
<feature type="domain" description="Thioredoxin" evidence="1">
    <location>
        <begin position="10"/>
        <end position="165"/>
    </location>
</feature>
<accession>A0A2S7U0K3</accession>
<dbReference type="PANTHER" id="PTHR43640:SF1">
    <property type="entry name" value="THIOREDOXIN-DEPENDENT PEROXIREDOXIN"/>
    <property type="match status" value="1"/>
</dbReference>